<reference evidence="10 11" key="1">
    <citation type="submission" date="2016-10" db="EMBL/GenBank/DDBJ databases">
        <authorList>
            <person name="de Groot N.N."/>
        </authorList>
    </citation>
    <scope>NUCLEOTIDE SEQUENCE [LARGE SCALE GENOMIC DNA]</scope>
    <source>
        <strain evidence="10 11">DSM 26424</strain>
    </source>
</reference>
<dbReference type="RefSeq" id="WP_207543596.1">
    <property type="nucleotide sequence ID" value="NZ_FNEJ01000006.1"/>
</dbReference>
<dbReference type="GO" id="GO:0005524">
    <property type="term" value="F:ATP binding"/>
    <property type="evidence" value="ECO:0007669"/>
    <property type="project" value="UniProtKB-KW"/>
</dbReference>
<evidence type="ECO:0000256" key="8">
    <source>
        <dbReference type="ARBA" id="ARBA00023277"/>
    </source>
</evidence>
<accession>A0A1G8LJ85</accession>
<name>A0A1G8LJ85_9RHOB</name>
<keyword evidence="5 10" id="KW-0418">Kinase</keyword>
<dbReference type="GO" id="GO:0045127">
    <property type="term" value="F:N-acetylglucosamine kinase activity"/>
    <property type="evidence" value="ECO:0007669"/>
    <property type="project" value="UniProtKB-EC"/>
</dbReference>
<keyword evidence="4" id="KW-0547">Nucleotide-binding</keyword>
<keyword evidence="3" id="KW-0479">Metal-binding</keyword>
<evidence type="ECO:0000256" key="3">
    <source>
        <dbReference type="ARBA" id="ARBA00022723"/>
    </source>
</evidence>
<dbReference type="PANTHER" id="PTHR18964">
    <property type="entry name" value="ROK (REPRESSOR, ORF, KINASE) FAMILY"/>
    <property type="match status" value="1"/>
</dbReference>
<evidence type="ECO:0000256" key="6">
    <source>
        <dbReference type="ARBA" id="ARBA00022833"/>
    </source>
</evidence>
<keyword evidence="2" id="KW-0808">Transferase</keyword>
<dbReference type="InterPro" id="IPR000600">
    <property type="entry name" value="ROK"/>
</dbReference>
<protein>
    <recommendedName>
        <fullName evidence="1">N-acetylglucosamine kinase</fullName>
        <ecNumber evidence="1">2.7.1.59</ecNumber>
    </recommendedName>
</protein>
<evidence type="ECO:0000313" key="11">
    <source>
        <dbReference type="Proteomes" id="UP000199093"/>
    </source>
</evidence>
<evidence type="ECO:0000256" key="5">
    <source>
        <dbReference type="ARBA" id="ARBA00022777"/>
    </source>
</evidence>
<dbReference type="STRING" id="555512.SAMN04487993_1006195"/>
<dbReference type="AlphaFoldDB" id="A0A1G8LJ85"/>
<evidence type="ECO:0000256" key="7">
    <source>
        <dbReference type="ARBA" id="ARBA00022840"/>
    </source>
</evidence>
<dbReference type="PANTHER" id="PTHR18964:SF162">
    <property type="entry name" value="N-ACETYL-D-GLUCOSAMINE KINASE"/>
    <property type="match status" value="1"/>
</dbReference>
<sequence length="311" mass="31283">MPPAPRSDLPCGGLDLGGTKIEARLFSPGLDLLDSRRIPTPTGGLDALLEAVADQLHWLEAASGQGAALPVGMGLPGVIDTGGGPAFAANLPVGGHDLPGALRQRLGRALPLLNDAQAFALSEARGGAGDGAERVAGLIMGTGIGAGLAVLGRALPQIQLAALEVGHLGWPARLGDALPLLACGCGRSGCFETLLSGPGLSRLAEHRLGVAVPPEDLAQRASHDPAAEAVLTLWADLAAELLLTLHLAQDPQVIVLGGGLTRLPGLLDRLAAALAPLRLGPLPLPRLALAVFGDASGARGAAIHARDLAPC</sequence>
<dbReference type="GO" id="GO:0046872">
    <property type="term" value="F:metal ion binding"/>
    <property type="evidence" value="ECO:0007669"/>
    <property type="project" value="UniProtKB-KW"/>
</dbReference>
<keyword evidence="11" id="KW-1185">Reference proteome</keyword>
<evidence type="ECO:0000256" key="1">
    <source>
        <dbReference type="ARBA" id="ARBA00012122"/>
    </source>
</evidence>
<dbReference type="InterPro" id="IPR043129">
    <property type="entry name" value="ATPase_NBD"/>
</dbReference>
<dbReference type="Gene3D" id="3.30.420.40">
    <property type="match status" value="2"/>
</dbReference>
<organism evidence="10 11">
    <name type="scientific">Salipiger marinus</name>
    <dbReference type="NCBI Taxonomy" id="555512"/>
    <lineage>
        <taxon>Bacteria</taxon>
        <taxon>Pseudomonadati</taxon>
        <taxon>Pseudomonadota</taxon>
        <taxon>Alphaproteobacteria</taxon>
        <taxon>Rhodobacterales</taxon>
        <taxon>Roseobacteraceae</taxon>
        <taxon>Salipiger</taxon>
    </lineage>
</organism>
<gene>
    <name evidence="10" type="ORF">SAMN04487993_1006195</name>
</gene>
<dbReference type="SUPFAM" id="SSF53067">
    <property type="entry name" value="Actin-like ATPase domain"/>
    <property type="match status" value="1"/>
</dbReference>
<evidence type="ECO:0000256" key="2">
    <source>
        <dbReference type="ARBA" id="ARBA00022679"/>
    </source>
</evidence>
<evidence type="ECO:0000256" key="9">
    <source>
        <dbReference type="ARBA" id="ARBA00049065"/>
    </source>
</evidence>
<dbReference type="Pfam" id="PF00480">
    <property type="entry name" value="ROK"/>
    <property type="match status" value="1"/>
</dbReference>
<evidence type="ECO:0000256" key="4">
    <source>
        <dbReference type="ARBA" id="ARBA00022741"/>
    </source>
</evidence>
<dbReference type="EC" id="2.7.1.59" evidence="1"/>
<keyword evidence="6" id="KW-0862">Zinc</keyword>
<keyword evidence="7" id="KW-0067">ATP-binding</keyword>
<keyword evidence="8" id="KW-0119">Carbohydrate metabolism</keyword>
<evidence type="ECO:0000313" key="10">
    <source>
        <dbReference type="EMBL" id="SDI55736.1"/>
    </source>
</evidence>
<dbReference type="Proteomes" id="UP000199093">
    <property type="component" value="Unassembled WGS sequence"/>
</dbReference>
<proteinExistence type="predicted"/>
<dbReference type="EMBL" id="FNEJ01000006">
    <property type="protein sequence ID" value="SDI55736.1"/>
    <property type="molecule type" value="Genomic_DNA"/>
</dbReference>
<comment type="catalytic activity">
    <reaction evidence="9">
        <text>N-acetyl-D-glucosamine + ATP = N-acetyl-D-glucosamine 6-phosphate + ADP + H(+)</text>
        <dbReference type="Rhea" id="RHEA:17417"/>
        <dbReference type="ChEBI" id="CHEBI:15378"/>
        <dbReference type="ChEBI" id="CHEBI:30616"/>
        <dbReference type="ChEBI" id="CHEBI:57513"/>
        <dbReference type="ChEBI" id="CHEBI:456216"/>
        <dbReference type="ChEBI" id="CHEBI:506227"/>
        <dbReference type="EC" id="2.7.1.59"/>
    </reaction>
</comment>